<dbReference type="SMART" id="SM00471">
    <property type="entry name" value="HDc"/>
    <property type="match status" value="1"/>
</dbReference>
<feature type="domain" description="HD" evidence="4">
    <location>
        <begin position="86"/>
        <end position="234"/>
    </location>
</feature>
<feature type="region of interest" description="Disordered" evidence="3">
    <location>
        <begin position="1"/>
        <end position="26"/>
    </location>
</feature>
<dbReference type="InterPro" id="IPR023023">
    <property type="entry name" value="dNTPase_2"/>
</dbReference>
<dbReference type="InterPro" id="IPR006675">
    <property type="entry name" value="HDIG_dom"/>
</dbReference>
<dbReference type="Gene3D" id="1.10.3210.10">
    <property type="entry name" value="Hypothetical protein af1432"/>
    <property type="match status" value="1"/>
</dbReference>
<dbReference type="SUPFAM" id="SSF109604">
    <property type="entry name" value="HD-domain/PDEase-like"/>
    <property type="match status" value="1"/>
</dbReference>
<accession>A0ABW0NT07</accession>
<protein>
    <recommendedName>
        <fullName evidence="2">Deoxyguanosinetriphosphate triphosphohydrolase-like protein</fullName>
    </recommendedName>
</protein>
<dbReference type="NCBIfam" id="TIGR00277">
    <property type="entry name" value="HDIG"/>
    <property type="match status" value="1"/>
</dbReference>
<dbReference type="HAMAP" id="MF_01212">
    <property type="entry name" value="dGTPase_type2"/>
    <property type="match status" value="1"/>
</dbReference>
<reference evidence="6" key="1">
    <citation type="journal article" date="2019" name="Int. J. Syst. Evol. Microbiol.">
        <title>The Global Catalogue of Microorganisms (GCM) 10K type strain sequencing project: providing services to taxonomists for standard genome sequencing and annotation.</title>
        <authorList>
            <consortium name="The Broad Institute Genomics Platform"/>
            <consortium name="The Broad Institute Genome Sequencing Center for Infectious Disease"/>
            <person name="Wu L."/>
            <person name="Ma J."/>
        </authorList>
    </citation>
    <scope>NUCLEOTIDE SEQUENCE [LARGE SCALE GENOMIC DNA]</scope>
    <source>
        <strain evidence="6">CCUG 43117</strain>
    </source>
</reference>
<gene>
    <name evidence="5" type="ORF">ACFPN9_00140</name>
</gene>
<evidence type="ECO:0000313" key="6">
    <source>
        <dbReference type="Proteomes" id="UP001596060"/>
    </source>
</evidence>
<dbReference type="Pfam" id="PF01966">
    <property type="entry name" value="HD"/>
    <property type="match status" value="1"/>
</dbReference>
<comment type="caution">
    <text evidence="5">The sequence shown here is derived from an EMBL/GenBank/DDBJ whole genome shotgun (WGS) entry which is preliminary data.</text>
</comment>
<feature type="region of interest" description="Disordered" evidence="3">
    <location>
        <begin position="36"/>
        <end position="55"/>
    </location>
</feature>
<dbReference type="PANTHER" id="PTHR11373:SF43">
    <property type="entry name" value="DEOXYGUANOSINETRIPHOSPHATE TRIPHOSPHOHYDROLASE-LIKE PROTEIN"/>
    <property type="match status" value="1"/>
</dbReference>
<evidence type="ECO:0000259" key="4">
    <source>
        <dbReference type="PROSITE" id="PS51831"/>
    </source>
</evidence>
<dbReference type="Proteomes" id="UP001596060">
    <property type="component" value="Unassembled WGS sequence"/>
</dbReference>
<dbReference type="InterPro" id="IPR026875">
    <property type="entry name" value="PHydrolase_assoc_dom"/>
</dbReference>
<dbReference type="CDD" id="cd00077">
    <property type="entry name" value="HDc"/>
    <property type="match status" value="1"/>
</dbReference>
<comment type="similarity">
    <text evidence="2">Belongs to the dGTPase family. Type 2 subfamily.</text>
</comment>
<evidence type="ECO:0000256" key="3">
    <source>
        <dbReference type="SAM" id="MobiDB-lite"/>
    </source>
</evidence>
<evidence type="ECO:0000313" key="5">
    <source>
        <dbReference type="EMBL" id="MFC5503660.1"/>
    </source>
</evidence>
<dbReference type="PANTHER" id="PTHR11373">
    <property type="entry name" value="DEOXYNUCLEOSIDE TRIPHOSPHATE TRIPHOSPHOHYDROLASE"/>
    <property type="match status" value="1"/>
</dbReference>
<name>A0ABW0NT07_9HYPH</name>
<evidence type="ECO:0000256" key="2">
    <source>
        <dbReference type="HAMAP-Rule" id="MF_01212"/>
    </source>
</evidence>
<keyword evidence="6" id="KW-1185">Reference proteome</keyword>
<organism evidence="5 6">
    <name type="scientific">Bosea massiliensis</name>
    <dbReference type="NCBI Taxonomy" id="151419"/>
    <lineage>
        <taxon>Bacteria</taxon>
        <taxon>Pseudomonadati</taxon>
        <taxon>Pseudomonadota</taxon>
        <taxon>Alphaproteobacteria</taxon>
        <taxon>Hyphomicrobiales</taxon>
        <taxon>Boseaceae</taxon>
        <taxon>Bosea</taxon>
    </lineage>
</organism>
<dbReference type="EMBL" id="JBHSLU010000002">
    <property type="protein sequence ID" value="MFC5503660.1"/>
    <property type="molecule type" value="Genomic_DNA"/>
</dbReference>
<dbReference type="InterPro" id="IPR050135">
    <property type="entry name" value="dGTPase-like"/>
</dbReference>
<dbReference type="RefSeq" id="WP_066719255.1">
    <property type="nucleotide sequence ID" value="NZ_JBHSLU010000002.1"/>
</dbReference>
<dbReference type="InterPro" id="IPR003607">
    <property type="entry name" value="HD/PDEase_dom"/>
</dbReference>
<evidence type="ECO:0000256" key="1">
    <source>
        <dbReference type="ARBA" id="ARBA00022801"/>
    </source>
</evidence>
<dbReference type="InterPro" id="IPR006674">
    <property type="entry name" value="HD_domain"/>
</dbReference>
<sequence length="419" mass="46156">MPHPDDPHALLPTQPGAAREPGDRWRAPYACRSATSRGRLIEEPASPTRNPFQRDRDRIIHSTAFRRLKHKTQVFVSHEGDHFRTRLTHTIEVAQIARALARALGLDEDLAEALALAHDLGHTPFGHTGEDALADCMADVGGFDHNAQTLRIVTRLERRYAGFDGLNLTWETLEGLVKHNGPLLLADGSPTERYAQGGIPAAIVEYQAKQDLWLDSYASAEAQAAALADDIAYNAHDIDDGLRAGLFGHGELRAVPFLAGLLDEIEALHPGLETARTTNELVRRVITRFVEGTIAESQGRLAALAPADADAVRRAGRPVIAFPAAVEAADREIKAFLYPNMYRHARIAPIRRDAAQVVRDLFARFRADPGLMPADWAAGCGTLDAHRLARRVADYIAGMTDWYALDEHRRLFDATPTLR</sequence>
<dbReference type="PROSITE" id="PS51831">
    <property type="entry name" value="HD"/>
    <property type="match status" value="1"/>
</dbReference>
<dbReference type="NCBIfam" id="TIGR01353">
    <property type="entry name" value="dGTP_triPase"/>
    <property type="match status" value="1"/>
</dbReference>
<dbReference type="Pfam" id="PF13286">
    <property type="entry name" value="HD_assoc"/>
    <property type="match status" value="1"/>
</dbReference>
<dbReference type="NCBIfam" id="NF002328">
    <property type="entry name" value="PRK01286.1-3"/>
    <property type="match status" value="1"/>
</dbReference>
<proteinExistence type="inferred from homology"/>
<dbReference type="InterPro" id="IPR006261">
    <property type="entry name" value="dGTPase"/>
</dbReference>
<keyword evidence="1 2" id="KW-0378">Hydrolase</keyword>
<dbReference type="NCBIfam" id="NF002326">
    <property type="entry name" value="PRK01286.1-1"/>
    <property type="match status" value="1"/>
</dbReference>